<evidence type="ECO:0000256" key="1">
    <source>
        <dbReference type="SAM" id="SignalP"/>
    </source>
</evidence>
<keyword evidence="1" id="KW-0732">Signal</keyword>
<evidence type="ECO:0000313" key="2">
    <source>
        <dbReference type="EMBL" id="MBB3984374.1"/>
    </source>
</evidence>
<evidence type="ECO:0000313" key="3">
    <source>
        <dbReference type="Proteomes" id="UP000541426"/>
    </source>
</evidence>
<reference evidence="2 3" key="1">
    <citation type="submission" date="2020-08" db="EMBL/GenBank/DDBJ databases">
        <title>Genomic Encyclopedia of Type Strains, Phase IV (KMG-IV): sequencing the most valuable type-strain genomes for metagenomic binning, comparative biology and taxonomic classification.</title>
        <authorList>
            <person name="Goeker M."/>
        </authorList>
    </citation>
    <scope>NUCLEOTIDE SEQUENCE [LARGE SCALE GENOMIC DNA]</scope>
    <source>
        <strain evidence="2 3">DSM 102235</strain>
    </source>
</reference>
<dbReference type="EMBL" id="JACIEJ010000001">
    <property type="protein sequence ID" value="MBB3984374.1"/>
    <property type="molecule type" value="Genomic_DNA"/>
</dbReference>
<keyword evidence="3" id="KW-1185">Reference proteome</keyword>
<sequence length="113" mass="10999">MKLIMIFALPVALLLGGCDTAGTSVGTGANSTGGTSSGTIRLRDDGNYALGVTTAAGFCSAVYRAPSPNGTELQPLVCTSGAGGNATVRYGSDGTPASATYGGVDIGSGTITF</sequence>
<proteinExistence type="predicted"/>
<evidence type="ECO:0008006" key="4">
    <source>
        <dbReference type="Google" id="ProtNLM"/>
    </source>
</evidence>
<dbReference type="AlphaFoldDB" id="A0A7W6DSI2"/>
<comment type="caution">
    <text evidence="2">The sequence shown here is derived from an EMBL/GenBank/DDBJ whole genome shotgun (WGS) entry which is preliminary data.</text>
</comment>
<feature type="chain" id="PRO_5031340373" description="Lipoprotein" evidence="1">
    <location>
        <begin position="22"/>
        <end position="113"/>
    </location>
</feature>
<accession>A0A7W6DSI2</accession>
<dbReference type="PROSITE" id="PS51257">
    <property type="entry name" value="PROKAR_LIPOPROTEIN"/>
    <property type="match status" value="1"/>
</dbReference>
<name>A0A7W6DSI2_9RHOB</name>
<gene>
    <name evidence="2" type="ORF">GGQ68_000685</name>
</gene>
<dbReference type="RefSeq" id="WP_183962971.1">
    <property type="nucleotide sequence ID" value="NZ_BAABBZ010000012.1"/>
</dbReference>
<protein>
    <recommendedName>
        <fullName evidence="4">Lipoprotein</fullName>
    </recommendedName>
</protein>
<dbReference type="Proteomes" id="UP000541426">
    <property type="component" value="Unassembled WGS sequence"/>
</dbReference>
<feature type="signal peptide" evidence="1">
    <location>
        <begin position="1"/>
        <end position="21"/>
    </location>
</feature>
<organism evidence="2 3">
    <name type="scientific">Sagittula marina</name>
    <dbReference type="NCBI Taxonomy" id="943940"/>
    <lineage>
        <taxon>Bacteria</taxon>
        <taxon>Pseudomonadati</taxon>
        <taxon>Pseudomonadota</taxon>
        <taxon>Alphaproteobacteria</taxon>
        <taxon>Rhodobacterales</taxon>
        <taxon>Roseobacteraceae</taxon>
        <taxon>Sagittula</taxon>
    </lineage>
</organism>